<evidence type="ECO:0000256" key="1">
    <source>
        <dbReference type="ARBA" id="ARBA00022801"/>
    </source>
</evidence>
<organism evidence="3 4">
    <name type="scientific">Bacillus methanolicus PB1</name>
    <dbReference type="NCBI Taxonomy" id="997296"/>
    <lineage>
        <taxon>Bacteria</taxon>
        <taxon>Bacillati</taxon>
        <taxon>Bacillota</taxon>
        <taxon>Bacilli</taxon>
        <taxon>Bacillales</taxon>
        <taxon>Bacillaceae</taxon>
        <taxon>Bacillus</taxon>
    </lineage>
</organism>
<sequence>MNLFSYIKSEQAVFMKRGVKMKIMLDAGHGYSTKGKRSPDGLREYEFNRSVANYARDLLQEYENVTVYFAHSDLKDVPLQERTDKANRLKVDCYVAIHANAYGNTWNDAGGIETYVHTSKPLEAAKLAEKIQRNLVISTGLKDRGVKTADFHVLRETNMTAVLVECGFMTNRQEAKLLRSDVYRKTCAEAIVKGIADHYNLKKKPIQPPPAAKGFYKVQAGAFKEKKHAEELAEQLRKDGYNPLVYFEK</sequence>
<dbReference type="PROSITE" id="PS51724">
    <property type="entry name" value="SPOR"/>
    <property type="match status" value="1"/>
</dbReference>
<dbReference type="Proteomes" id="UP000010523">
    <property type="component" value="Unassembled WGS sequence"/>
</dbReference>
<dbReference type="PANTHER" id="PTHR30404:SF0">
    <property type="entry name" value="N-ACETYLMURAMOYL-L-ALANINE AMIDASE AMIC"/>
    <property type="match status" value="1"/>
</dbReference>
<dbReference type="PATRIC" id="fig|997296.3.peg.2010"/>
<reference evidence="3 4" key="1">
    <citation type="journal article" date="2012" name="Appl. Environ. Microbiol.">
        <title>Genome Sequence of Thermotolerant Bacillus methanolicus: Features and Regulation Related to Methylotrophy and Production of L-Lysine and L-Glutamate from Methanol.</title>
        <authorList>
            <person name="Heggeset T.M."/>
            <person name="Krog A."/>
            <person name="Balzer S."/>
            <person name="Wentzel A."/>
            <person name="Ellingsen T.E."/>
            <person name="Brautaset T."/>
        </authorList>
    </citation>
    <scope>NUCLEOTIDE SEQUENCE [LARGE SCALE GENOMIC DNA]</scope>
    <source>
        <strain evidence="3 4">PB1</strain>
    </source>
</reference>
<comment type="caution">
    <text evidence="3">The sequence shown here is derived from an EMBL/GenBank/DDBJ whole genome shotgun (WGS) entry which is preliminary data.</text>
</comment>
<name>I3E258_BACMT</name>
<dbReference type="PANTHER" id="PTHR30404">
    <property type="entry name" value="N-ACETYLMURAMOYL-L-ALANINE AMIDASE"/>
    <property type="match status" value="1"/>
</dbReference>
<proteinExistence type="predicted"/>
<dbReference type="InterPro" id="IPR007730">
    <property type="entry name" value="SPOR-like_dom"/>
</dbReference>
<dbReference type="STRING" id="997296.PB1_09467"/>
<dbReference type="GO" id="GO:0008745">
    <property type="term" value="F:N-acetylmuramoyl-L-alanine amidase activity"/>
    <property type="evidence" value="ECO:0007669"/>
    <property type="project" value="InterPro"/>
</dbReference>
<dbReference type="InterPro" id="IPR002508">
    <property type="entry name" value="MurNAc-LAA_cat"/>
</dbReference>
<dbReference type="EMBL" id="AFEU01000002">
    <property type="protein sequence ID" value="EIJ80579.1"/>
    <property type="molecule type" value="Genomic_DNA"/>
</dbReference>
<dbReference type="GO" id="GO:0009253">
    <property type="term" value="P:peptidoglycan catabolic process"/>
    <property type="evidence" value="ECO:0007669"/>
    <property type="project" value="InterPro"/>
</dbReference>
<dbReference type="GO" id="GO:0042834">
    <property type="term" value="F:peptidoglycan binding"/>
    <property type="evidence" value="ECO:0007669"/>
    <property type="project" value="InterPro"/>
</dbReference>
<keyword evidence="1 3" id="KW-0378">Hydrolase</keyword>
<dbReference type="CDD" id="cd02696">
    <property type="entry name" value="MurNAc-LAA"/>
    <property type="match status" value="1"/>
</dbReference>
<evidence type="ECO:0000313" key="4">
    <source>
        <dbReference type="Proteomes" id="UP000010523"/>
    </source>
</evidence>
<feature type="domain" description="SPOR" evidence="2">
    <location>
        <begin position="210"/>
        <end position="249"/>
    </location>
</feature>
<dbReference type="SMART" id="SM00646">
    <property type="entry name" value="Ami_3"/>
    <property type="match status" value="1"/>
</dbReference>
<evidence type="ECO:0000259" key="2">
    <source>
        <dbReference type="PROSITE" id="PS51724"/>
    </source>
</evidence>
<dbReference type="AlphaFoldDB" id="I3E258"/>
<dbReference type="Pfam" id="PF05036">
    <property type="entry name" value="SPOR"/>
    <property type="match status" value="1"/>
</dbReference>
<keyword evidence="4" id="KW-1185">Reference proteome</keyword>
<dbReference type="SUPFAM" id="SSF110997">
    <property type="entry name" value="Sporulation related repeat"/>
    <property type="match status" value="1"/>
</dbReference>
<dbReference type="InterPro" id="IPR050695">
    <property type="entry name" value="N-acetylmuramoyl_amidase_3"/>
</dbReference>
<dbReference type="SUPFAM" id="SSF53187">
    <property type="entry name" value="Zn-dependent exopeptidases"/>
    <property type="match status" value="1"/>
</dbReference>
<gene>
    <name evidence="3" type="ORF">PB1_09467</name>
</gene>
<dbReference type="Pfam" id="PF01520">
    <property type="entry name" value="Amidase_3"/>
    <property type="match status" value="1"/>
</dbReference>
<accession>I3E258</accession>
<dbReference type="Gene3D" id="3.40.630.40">
    <property type="entry name" value="Zn-dependent exopeptidases"/>
    <property type="match status" value="1"/>
</dbReference>
<dbReference type="GO" id="GO:0030288">
    <property type="term" value="C:outer membrane-bounded periplasmic space"/>
    <property type="evidence" value="ECO:0007669"/>
    <property type="project" value="TreeGrafter"/>
</dbReference>
<dbReference type="InterPro" id="IPR036680">
    <property type="entry name" value="SPOR-like_sf"/>
</dbReference>
<dbReference type="eggNOG" id="COG0860">
    <property type="taxonomic scope" value="Bacteria"/>
</dbReference>
<evidence type="ECO:0000313" key="3">
    <source>
        <dbReference type="EMBL" id="EIJ80579.1"/>
    </source>
</evidence>
<protein>
    <submittedName>
        <fullName evidence="3">Cell wall hydrolase/autolysin</fullName>
    </submittedName>
</protein>